<dbReference type="PANTHER" id="PTHR43353">
    <property type="entry name" value="SUCCINATE-SEMIALDEHYDE DEHYDROGENASE, MITOCHONDRIAL"/>
    <property type="match status" value="1"/>
</dbReference>
<evidence type="ECO:0000256" key="5">
    <source>
        <dbReference type="SAM" id="MobiDB-lite"/>
    </source>
</evidence>
<dbReference type="InterPro" id="IPR050740">
    <property type="entry name" value="Aldehyde_DH_Superfamily"/>
</dbReference>
<dbReference type="InterPro" id="IPR029510">
    <property type="entry name" value="Ald_DH_CS_GLU"/>
</dbReference>
<gene>
    <name evidence="7" type="ORF">CBR_g12684</name>
</gene>
<dbReference type="GO" id="GO:0009450">
    <property type="term" value="P:gamma-aminobutyric acid catabolic process"/>
    <property type="evidence" value="ECO:0007669"/>
    <property type="project" value="TreeGrafter"/>
</dbReference>
<protein>
    <recommendedName>
        <fullName evidence="6">Aldehyde dehydrogenase domain-containing protein</fullName>
    </recommendedName>
</protein>
<reference evidence="7 8" key="1">
    <citation type="journal article" date="2018" name="Cell">
        <title>The Chara Genome: Secondary Complexity and Implications for Plant Terrestrialization.</title>
        <authorList>
            <person name="Nishiyama T."/>
            <person name="Sakayama H."/>
            <person name="Vries J.D."/>
            <person name="Buschmann H."/>
            <person name="Saint-Marcoux D."/>
            <person name="Ullrich K.K."/>
            <person name="Haas F.B."/>
            <person name="Vanderstraeten L."/>
            <person name="Becker D."/>
            <person name="Lang D."/>
            <person name="Vosolsobe S."/>
            <person name="Rombauts S."/>
            <person name="Wilhelmsson P.K.I."/>
            <person name="Janitza P."/>
            <person name="Kern R."/>
            <person name="Heyl A."/>
            <person name="Rumpler F."/>
            <person name="Villalobos L.I.A.C."/>
            <person name="Clay J.M."/>
            <person name="Skokan R."/>
            <person name="Toyoda A."/>
            <person name="Suzuki Y."/>
            <person name="Kagoshima H."/>
            <person name="Schijlen E."/>
            <person name="Tajeshwar N."/>
            <person name="Catarino B."/>
            <person name="Hetherington A.J."/>
            <person name="Saltykova A."/>
            <person name="Bonnot C."/>
            <person name="Breuninger H."/>
            <person name="Symeonidi A."/>
            <person name="Radhakrishnan G.V."/>
            <person name="Van Nieuwerburgh F."/>
            <person name="Deforce D."/>
            <person name="Chang C."/>
            <person name="Karol K.G."/>
            <person name="Hedrich R."/>
            <person name="Ulvskov P."/>
            <person name="Glockner G."/>
            <person name="Delwiche C.F."/>
            <person name="Petrasek J."/>
            <person name="Van de Peer Y."/>
            <person name="Friml J."/>
            <person name="Beilby M."/>
            <person name="Dolan L."/>
            <person name="Kohara Y."/>
            <person name="Sugano S."/>
            <person name="Fujiyama A."/>
            <person name="Delaux P.-M."/>
            <person name="Quint M."/>
            <person name="TheiBen G."/>
            <person name="Hagemann M."/>
            <person name="Harholt J."/>
            <person name="Dunand C."/>
            <person name="Zachgo S."/>
            <person name="Langdale J."/>
            <person name="Maumus F."/>
            <person name="Straeten D.V.D."/>
            <person name="Gould S.B."/>
            <person name="Rensing S.A."/>
        </authorList>
    </citation>
    <scope>NUCLEOTIDE SEQUENCE [LARGE SCALE GENOMIC DNA]</scope>
    <source>
        <strain evidence="7 8">S276</strain>
    </source>
</reference>
<keyword evidence="2 4" id="KW-0560">Oxidoreductase</keyword>
<evidence type="ECO:0000256" key="3">
    <source>
        <dbReference type="PROSITE-ProRule" id="PRU10007"/>
    </source>
</evidence>
<dbReference type="PANTHER" id="PTHR43353:SF5">
    <property type="entry name" value="SUCCINATE-SEMIALDEHYDE DEHYDROGENASE, MITOCHONDRIAL"/>
    <property type="match status" value="1"/>
</dbReference>
<organism evidence="7 8">
    <name type="scientific">Chara braunii</name>
    <name type="common">Braun's stonewort</name>
    <dbReference type="NCBI Taxonomy" id="69332"/>
    <lineage>
        <taxon>Eukaryota</taxon>
        <taxon>Viridiplantae</taxon>
        <taxon>Streptophyta</taxon>
        <taxon>Charophyceae</taxon>
        <taxon>Charales</taxon>
        <taxon>Characeae</taxon>
        <taxon>Chara</taxon>
    </lineage>
</organism>
<dbReference type="Pfam" id="PF00171">
    <property type="entry name" value="Aldedh"/>
    <property type="match status" value="2"/>
</dbReference>
<evidence type="ECO:0000313" key="8">
    <source>
        <dbReference type="Proteomes" id="UP000265515"/>
    </source>
</evidence>
<evidence type="ECO:0000313" key="7">
    <source>
        <dbReference type="EMBL" id="GBG72965.1"/>
    </source>
</evidence>
<dbReference type="Gramene" id="GBG72965">
    <property type="protein sequence ID" value="GBG72965"/>
    <property type="gene ID" value="CBR_g12684"/>
</dbReference>
<dbReference type="InterPro" id="IPR015590">
    <property type="entry name" value="Aldehyde_DH_dom"/>
</dbReference>
<dbReference type="Proteomes" id="UP000265515">
    <property type="component" value="Unassembled WGS sequence"/>
</dbReference>
<dbReference type="InterPro" id="IPR016163">
    <property type="entry name" value="Ald_DH_C"/>
</dbReference>
<dbReference type="PROSITE" id="PS00687">
    <property type="entry name" value="ALDEHYDE_DEHYDR_GLU"/>
    <property type="match status" value="1"/>
</dbReference>
<dbReference type="OMA" id="QFDNNRR"/>
<evidence type="ECO:0000256" key="4">
    <source>
        <dbReference type="RuleBase" id="RU003345"/>
    </source>
</evidence>
<dbReference type="GO" id="GO:0004777">
    <property type="term" value="F:succinate-semialdehyde dehydrogenase (NAD+) activity"/>
    <property type="evidence" value="ECO:0007669"/>
    <property type="project" value="TreeGrafter"/>
</dbReference>
<evidence type="ECO:0000256" key="2">
    <source>
        <dbReference type="ARBA" id="ARBA00023002"/>
    </source>
</evidence>
<dbReference type="Gene3D" id="3.40.605.10">
    <property type="entry name" value="Aldehyde Dehydrogenase, Chain A, domain 1"/>
    <property type="match status" value="2"/>
</dbReference>
<dbReference type="InterPro" id="IPR016162">
    <property type="entry name" value="Ald_DH_N"/>
</dbReference>
<evidence type="ECO:0000259" key="6">
    <source>
        <dbReference type="Pfam" id="PF00171"/>
    </source>
</evidence>
<feature type="domain" description="Aldehyde dehydrogenase" evidence="6">
    <location>
        <begin position="724"/>
        <end position="877"/>
    </location>
</feature>
<sequence length="884" mass="94744">MDRFSQASYVTRRLQQLYLAYARFDSVSETCFVGSTNQSTDLAVGFETRSSSAALRQVFSLARMGVVDKLSLRDPTLLITKGLIGADWTGSDDGSTFEVVNPATGEVVAEPSKMGASETAHAISEAEKALSVWKKKTAKERSVILRKWHDLVDENMGDLAKIITLENGKPCAEAAQELRMGNDFVELMLEEAKRVHGDILPSPAPGKKIFVLKQPIGVVGAITPWNYPGMLALRKISSALAAGCTMVLKPAELTPLSTLSIAELGLRAGFPPGVLNVVMGDAPAVGKALLESTVVRKLTFTGSTAVGKLLMEGAAKNVKKVSLELGGNSPFIVFDDADVDLAVSSAMMIKFWNGGQACISANRIFVQDGIYDTFSRKLSEAVAGIKVGNGFEEGVMMGPLISTLGLSKSSNLLMLKCGVLFHITPVIMLNIKLARMTKNGSQSVKNSQQGKGTFPQGVEMRRRTLERYCTKRVLEEGEGEVRCQVGMMTLAPTMTTTATFPFQAPRTPAPEEVTIQRHGLRSNLLELETMTVEHAHKFKAARAIACAPSSIPIKRGRGRPRKEAATQGGTSDVEVEGVEGGNLAGGPAPAHDEEVGDVEGGNWAGGPAPECVGERGQPQKEPVQEVEEAARKATSSDESGGGGDENDGGSYESDGSGDGHDRSGDSDGTDGSGKDSRRMKAKMTRKMVTRGVAAATGLMAVARRTKVKVMRKMAVRRRMATLNQTSCALLPELQSAKQVERLVQDAVAKGAKVLTGGKRHSLGGTFYEPTVLADNNNSMGLFSEEIFGPVAPLYRFQTEEDVVELANDTQYGLGAYMFTRDMARGWRIAENLEYGMVGWNEVEIASETAPFGGWKQSGLGREGSKYGLEEFLEMKSVFVGALAA</sequence>
<dbReference type="FunFam" id="3.40.605.10:FF:000005">
    <property type="entry name" value="Succinate-semialdehyde dehydrogenase I"/>
    <property type="match status" value="1"/>
</dbReference>
<proteinExistence type="inferred from homology"/>
<name>A0A388KSB4_CHABU</name>
<dbReference type="InterPro" id="IPR016161">
    <property type="entry name" value="Ald_DH/histidinol_DH"/>
</dbReference>
<feature type="domain" description="Aldehyde dehydrogenase" evidence="6">
    <location>
        <begin position="88"/>
        <end position="403"/>
    </location>
</feature>
<dbReference type="SUPFAM" id="SSF53720">
    <property type="entry name" value="ALDH-like"/>
    <property type="match status" value="2"/>
</dbReference>
<comment type="caution">
    <text evidence="7">The sequence shown here is derived from an EMBL/GenBank/DDBJ whole genome shotgun (WGS) entry which is preliminary data.</text>
</comment>
<dbReference type="EMBL" id="BFEA01000175">
    <property type="protein sequence ID" value="GBG72965.1"/>
    <property type="molecule type" value="Genomic_DNA"/>
</dbReference>
<evidence type="ECO:0000256" key="1">
    <source>
        <dbReference type="ARBA" id="ARBA00009986"/>
    </source>
</evidence>
<comment type="similarity">
    <text evidence="1 4">Belongs to the aldehyde dehydrogenase family.</text>
</comment>
<dbReference type="Gene3D" id="3.40.309.10">
    <property type="entry name" value="Aldehyde Dehydrogenase, Chain A, domain 2"/>
    <property type="match status" value="2"/>
</dbReference>
<dbReference type="OrthoDB" id="310895at2759"/>
<accession>A0A388KSB4</accession>
<keyword evidence="8" id="KW-1185">Reference proteome</keyword>
<feature type="active site" evidence="3">
    <location>
        <position position="324"/>
    </location>
</feature>
<dbReference type="AlphaFoldDB" id="A0A388KSB4"/>
<feature type="region of interest" description="Disordered" evidence="5">
    <location>
        <begin position="551"/>
        <end position="686"/>
    </location>
</feature>
<dbReference type="STRING" id="69332.A0A388KSB4"/>